<name>A0A927UF35_9FIRM</name>
<evidence type="ECO:0000313" key="2">
    <source>
        <dbReference type="EMBL" id="MBE5920682.1"/>
    </source>
</evidence>
<comment type="caution">
    <text evidence="2">The sequence shown here is derived from an EMBL/GenBank/DDBJ whole genome shotgun (WGS) entry which is preliminary data.</text>
</comment>
<keyword evidence="1" id="KW-0472">Membrane</keyword>
<protein>
    <submittedName>
        <fullName evidence="2">Uncharacterized protein</fullName>
    </submittedName>
</protein>
<dbReference type="Proteomes" id="UP000766246">
    <property type="component" value="Unassembled WGS sequence"/>
</dbReference>
<evidence type="ECO:0000256" key="1">
    <source>
        <dbReference type="SAM" id="Phobius"/>
    </source>
</evidence>
<dbReference type="EMBL" id="SVER01000044">
    <property type="protein sequence ID" value="MBE5920682.1"/>
    <property type="molecule type" value="Genomic_DNA"/>
</dbReference>
<keyword evidence="1" id="KW-1133">Transmembrane helix</keyword>
<gene>
    <name evidence="2" type="ORF">E7272_12695</name>
</gene>
<accession>A0A927UF35</accession>
<sequence length="62" mass="6881">MYIIIEGAIITVGGIALARGFVKSPLSIRKRVMLMVSYGDLFTYTLVLIGVITLVYNMTKKK</sequence>
<dbReference type="AlphaFoldDB" id="A0A927UF35"/>
<organism evidence="2 3">
    <name type="scientific">Pseudobutyrivibrio ruminis</name>
    <dbReference type="NCBI Taxonomy" id="46206"/>
    <lineage>
        <taxon>Bacteria</taxon>
        <taxon>Bacillati</taxon>
        <taxon>Bacillota</taxon>
        <taxon>Clostridia</taxon>
        <taxon>Lachnospirales</taxon>
        <taxon>Lachnospiraceae</taxon>
        <taxon>Pseudobutyrivibrio</taxon>
    </lineage>
</organism>
<evidence type="ECO:0000313" key="3">
    <source>
        <dbReference type="Proteomes" id="UP000766246"/>
    </source>
</evidence>
<keyword evidence="1" id="KW-0812">Transmembrane</keyword>
<reference evidence="2" key="1">
    <citation type="submission" date="2019-04" db="EMBL/GenBank/DDBJ databases">
        <title>Evolution of Biomass-Degrading Anaerobic Consortia Revealed by Metagenomics.</title>
        <authorList>
            <person name="Peng X."/>
        </authorList>
    </citation>
    <scope>NUCLEOTIDE SEQUENCE</scope>
    <source>
        <strain evidence="2">SIG311</strain>
    </source>
</reference>
<feature type="transmembrane region" description="Helical" evidence="1">
    <location>
        <begin position="41"/>
        <end position="59"/>
    </location>
</feature>
<proteinExistence type="predicted"/>